<dbReference type="EMBL" id="FRBX01000002">
    <property type="protein sequence ID" value="SHL94439.1"/>
    <property type="molecule type" value="Genomic_DNA"/>
</dbReference>
<dbReference type="CDD" id="cd00093">
    <property type="entry name" value="HTH_XRE"/>
    <property type="match status" value="1"/>
</dbReference>
<accession>A0ABY1J164</accession>
<sequence>MLFIDIIHYNCKKIMLIMNKAKLIQVRLSKGFSQEELADLIGMSQSNYSRRESGRTNITEIEWAKIAKELGVDKEIIYESNKEKTHYINTINALQITIPDFIMEHIELLKKENKKLKEKLKRYKAQ</sequence>
<name>A0ABY1J164_9FLAO</name>
<comment type="caution">
    <text evidence="2">The sequence shown here is derived from an EMBL/GenBank/DDBJ whole genome shotgun (WGS) entry which is preliminary data.</text>
</comment>
<proteinExistence type="predicted"/>
<organism evidence="2 3">
    <name type="scientific">Flavobacterium pectinovorum</name>
    <dbReference type="NCBI Taxonomy" id="29533"/>
    <lineage>
        <taxon>Bacteria</taxon>
        <taxon>Pseudomonadati</taxon>
        <taxon>Bacteroidota</taxon>
        <taxon>Flavobacteriia</taxon>
        <taxon>Flavobacteriales</taxon>
        <taxon>Flavobacteriaceae</taxon>
        <taxon>Flavobacterium</taxon>
    </lineage>
</organism>
<dbReference type="Gene3D" id="1.10.260.40">
    <property type="entry name" value="lambda repressor-like DNA-binding domains"/>
    <property type="match status" value="1"/>
</dbReference>
<dbReference type="PROSITE" id="PS50943">
    <property type="entry name" value="HTH_CROC1"/>
    <property type="match status" value="1"/>
</dbReference>
<dbReference type="Proteomes" id="UP000184216">
    <property type="component" value="Unassembled WGS sequence"/>
</dbReference>
<reference evidence="2 3" key="1">
    <citation type="submission" date="2016-11" db="EMBL/GenBank/DDBJ databases">
        <authorList>
            <person name="Varghese N."/>
            <person name="Submissions S."/>
        </authorList>
    </citation>
    <scope>NUCLEOTIDE SEQUENCE [LARGE SCALE GENOMIC DNA]</scope>
    <source>
        <strain evidence="2 3">DSM 6368</strain>
    </source>
</reference>
<feature type="domain" description="HTH cro/C1-type" evidence="1">
    <location>
        <begin position="23"/>
        <end position="77"/>
    </location>
</feature>
<dbReference type="Pfam" id="PF01381">
    <property type="entry name" value="HTH_3"/>
    <property type="match status" value="1"/>
</dbReference>
<gene>
    <name evidence="2" type="ORF">SAMN05444387_1506</name>
</gene>
<dbReference type="SUPFAM" id="SSF47413">
    <property type="entry name" value="lambda repressor-like DNA-binding domains"/>
    <property type="match status" value="1"/>
</dbReference>
<evidence type="ECO:0000313" key="2">
    <source>
        <dbReference type="EMBL" id="SHL94439.1"/>
    </source>
</evidence>
<keyword evidence="3" id="KW-1185">Reference proteome</keyword>
<dbReference type="SMART" id="SM00530">
    <property type="entry name" value="HTH_XRE"/>
    <property type="match status" value="1"/>
</dbReference>
<dbReference type="InterPro" id="IPR010982">
    <property type="entry name" value="Lambda_DNA-bd_dom_sf"/>
</dbReference>
<protein>
    <submittedName>
        <fullName evidence="2">Helix-turn-helix</fullName>
    </submittedName>
</protein>
<evidence type="ECO:0000313" key="3">
    <source>
        <dbReference type="Proteomes" id="UP000184216"/>
    </source>
</evidence>
<evidence type="ECO:0000259" key="1">
    <source>
        <dbReference type="PROSITE" id="PS50943"/>
    </source>
</evidence>
<dbReference type="InterPro" id="IPR001387">
    <property type="entry name" value="Cro/C1-type_HTH"/>
</dbReference>